<feature type="compositionally biased region" description="Basic and acidic residues" evidence="7">
    <location>
        <begin position="429"/>
        <end position="441"/>
    </location>
</feature>
<feature type="transmembrane region" description="Helical" evidence="8">
    <location>
        <begin position="842"/>
        <end position="866"/>
    </location>
</feature>
<dbReference type="KEGG" id="xla:108714692"/>
<dbReference type="AGR" id="Xenbase:XB-GENE-22069011"/>
<keyword evidence="4 9" id="KW-0732">Signal</keyword>
<feature type="transmembrane region" description="Helical" evidence="8">
    <location>
        <begin position="642"/>
        <end position="663"/>
    </location>
</feature>
<feature type="compositionally biased region" description="Polar residues" evidence="7">
    <location>
        <begin position="442"/>
        <end position="495"/>
    </location>
</feature>
<feature type="region of interest" description="Disordered" evidence="7">
    <location>
        <begin position="381"/>
        <end position="530"/>
    </location>
</feature>
<evidence type="ECO:0000313" key="13">
    <source>
        <dbReference type="RefSeq" id="XP_041446800.1"/>
    </source>
</evidence>
<feature type="compositionally biased region" description="Polar residues" evidence="7">
    <location>
        <begin position="406"/>
        <end position="422"/>
    </location>
</feature>
<dbReference type="Pfam" id="PF25987">
    <property type="entry name" value="PRRT3"/>
    <property type="match status" value="1"/>
</dbReference>
<dbReference type="RefSeq" id="XP_018114612.1">
    <property type="nucleotide sequence ID" value="XM_018259123.2"/>
</dbReference>
<dbReference type="InterPro" id="IPR043242">
    <property type="entry name" value="PRRT3"/>
</dbReference>
<gene>
    <name evidence="16" type="primary">prrt3.L</name>
    <name evidence="12 13 14 15" type="synonym">LOC108714692</name>
</gene>
<evidence type="ECO:0000313" key="16">
    <source>
        <dbReference type="Xenbase" id="XB-GENE-22069011"/>
    </source>
</evidence>
<evidence type="ECO:0000256" key="2">
    <source>
        <dbReference type="ARBA" id="ARBA00022553"/>
    </source>
</evidence>
<feature type="transmembrane region" description="Helical" evidence="8">
    <location>
        <begin position="778"/>
        <end position="800"/>
    </location>
</feature>
<evidence type="ECO:0000313" key="14">
    <source>
        <dbReference type="RefSeq" id="XP_041446801.1"/>
    </source>
</evidence>
<feature type="transmembrane region" description="Helical" evidence="8">
    <location>
        <begin position="716"/>
        <end position="736"/>
    </location>
</feature>
<feature type="chain" id="PRO_5044692511" evidence="9">
    <location>
        <begin position="29"/>
        <end position="1227"/>
    </location>
</feature>
<comment type="subcellular location">
    <subcellularLocation>
        <location evidence="1">Membrane</location>
        <topology evidence="1">Multi-pass membrane protein</topology>
    </subcellularLocation>
</comment>
<feature type="compositionally biased region" description="Polar residues" evidence="7">
    <location>
        <begin position="1180"/>
        <end position="1195"/>
    </location>
</feature>
<evidence type="ECO:0000256" key="6">
    <source>
        <dbReference type="ARBA" id="ARBA00023136"/>
    </source>
</evidence>
<name>A0A8J1MZA4_XENLA</name>
<dbReference type="PANTHER" id="PTHR47400">
    <property type="entry name" value="PROLINE-RICH TRANSMEMBRANE PROTEIN 3"/>
    <property type="match status" value="1"/>
</dbReference>
<evidence type="ECO:0000256" key="7">
    <source>
        <dbReference type="SAM" id="MobiDB-lite"/>
    </source>
</evidence>
<feature type="domain" description="Proline-rich transmembrane protein 3/4" evidence="10">
    <location>
        <begin position="621"/>
        <end position="924"/>
    </location>
</feature>
<reference evidence="12 13" key="1">
    <citation type="submission" date="2025-04" db="UniProtKB">
        <authorList>
            <consortium name="RefSeq"/>
        </authorList>
    </citation>
    <scope>IDENTIFICATION</scope>
    <source>
        <strain evidence="12 13">J_2021</strain>
        <tissue evidence="12 13">Erythrocytes</tissue>
    </source>
</reference>
<dbReference type="AlphaFoldDB" id="A0A8J1MZA4"/>
<dbReference type="RefSeq" id="XP_041446800.1">
    <property type="nucleotide sequence ID" value="XM_041590866.1"/>
</dbReference>
<keyword evidence="3 8" id="KW-0812">Transmembrane</keyword>
<dbReference type="OrthoDB" id="10066605at2759"/>
<sequence>MHQTMAEPSIALMWIYLATLVFFEPSVAFSKVDNITSAKPINDLIGENQMKNYSGKPSKFEVPQVLNLKESGGDLSHTRMSGERFGSYLPTSVLGHGEEPVEKTEDHIENSFNEFLTQDKKNMLSAASNKVSQMGSGTTVRPGAEEALVEHTLLKSQPSKSEMLQLISNSENFNLARESSDRSKLPSIKEKLSPHSHEESLQIENDIEHDKVQEQGKELLSTVHPTVSTIALSKTTLPSGHITQIQKLQIESGEDHLRKALQKNTFEAQDDYHSRTLQVTSEVVRQTVQNNFLDNNLIPREQGVHPSEKYDAAYRTTEGYTSLQLDIGPGGNEVVSADKELNYKSMEYHKGGNTILEESKSENKTDFPHFSPVFQEKQITGHVPHGSDIPTSTPGTSGHLVPLSPSFKNESSTLRPSLNKTSPFVAFDPRSHFTLEAKSRTQTEQIQPTSTLPKTSRTENNNEATNGLISSSQDIQPSSMQPHETPTPAMQTFGKNSEKSQEGNGSSSQPAKGSASTQKSPMASSAPPGLLMSTTWKMSVTRQKADLVPQTLQPQKGDTTTPHTIMNVSRRTGRRGEIIVTTQRAVQRPRMMEIPTSSPPKKPTLDTPLCTKTGGACEYLGSNKTLLNWDDLQRTLSFAWDMHVYGTGALFILLSIIAMVNLIGSSIVCVPYLPYIIASNALLFVIGILRSVFFLLDPYGTKSKISHGLALVLYNVTFPLMLSTFATLVLLVIKIASLQLLPSKLQTLPLLGFIGVIHFIILLSADLLTHLLNPSVNIVLQILSISWGIFLMVGNFVAYYRLRRSSKDIMNENQRVSPTCEDIVSMQTQERNMRCLFTSSRVLLVSSIFGLLCCGLQVYAVLWLYGLLGKKNEFSWSWWFLQFWFRIFELGLCFSLLFVASHSFCQQCSRSDHTCWSKIISYFCTYKKTEVAEYPNNCYDWTNSIQERVVNNNISKSLIRNEPENVPLKMLKENNETKSGSVLCNNSGSASPLFKPKPDVVFSPKHQNMIIGRSYTSIGFEKESMLSLTDLGFRPPSPINLSRSIDEALFREHLVRDSIFLDSSLQYPSYLTRQESCASLKECSALNQTVDPLISSDLKMRRCSNPDYMYSLARCSSMTEVDSPSESVQESKDLPRDITTENVVSGSSMDSVSKGSIKISWNPWRHGLSSVESLPLEEAPSTQLLKQGSQPSIRSKGSEPEKTIGKRFIERSQTIDSNSLASDTIEL</sequence>
<dbReference type="CTD" id="108714692"/>
<feature type="transmembrane region" description="Helical" evidence="8">
    <location>
        <begin position="878"/>
        <end position="900"/>
    </location>
</feature>
<evidence type="ECO:0000259" key="10">
    <source>
        <dbReference type="Pfam" id="PF25987"/>
    </source>
</evidence>
<protein>
    <submittedName>
        <fullName evidence="12">Proline-rich Transmembrane protein 3 isoform X1</fullName>
    </submittedName>
</protein>
<dbReference type="GeneID" id="108714692"/>
<feature type="compositionally biased region" description="Basic and acidic residues" evidence="7">
    <location>
        <begin position="178"/>
        <end position="199"/>
    </location>
</feature>
<feature type="compositionally biased region" description="Basic and acidic residues" evidence="7">
    <location>
        <begin position="1196"/>
        <end position="1210"/>
    </location>
</feature>
<feature type="signal peptide" evidence="9">
    <location>
        <begin position="1"/>
        <end position="28"/>
    </location>
</feature>
<dbReference type="Proteomes" id="UP000186698">
    <property type="component" value="Chromosome 4L"/>
</dbReference>
<evidence type="ECO:0000313" key="15">
    <source>
        <dbReference type="RefSeq" id="XP_041446802.1"/>
    </source>
</evidence>
<keyword evidence="2" id="KW-0597">Phosphoprotein</keyword>
<evidence type="ECO:0000256" key="5">
    <source>
        <dbReference type="ARBA" id="ARBA00022989"/>
    </source>
</evidence>
<evidence type="ECO:0000256" key="4">
    <source>
        <dbReference type="ARBA" id="ARBA00022729"/>
    </source>
</evidence>
<proteinExistence type="predicted"/>
<dbReference type="InterPro" id="IPR059081">
    <property type="entry name" value="PRRT3-4"/>
</dbReference>
<feature type="compositionally biased region" description="Polar residues" evidence="7">
    <location>
        <begin position="502"/>
        <end position="523"/>
    </location>
</feature>
<evidence type="ECO:0000256" key="8">
    <source>
        <dbReference type="SAM" id="Phobius"/>
    </source>
</evidence>
<feature type="transmembrane region" description="Helical" evidence="8">
    <location>
        <begin position="748"/>
        <end position="772"/>
    </location>
</feature>
<dbReference type="Xenbase" id="XB-GENE-22069011">
    <property type="gene designation" value="prrt3.L"/>
</dbReference>
<dbReference type="RefSeq" id="XP_041446801.1">
    <property type="nucleotide sequence ID" value="XM_041590867.1"/>
</dbReference>
<evidence type="ECO:0000256" key="1">
    <source>
        <dbReference type="ARBA" id="ARBA00004141"/>
    </source>
</evidence>
<organism evidence="11 14">
    <name type="scientific">Xenopus laevis</name>
    <name type="common">African clawed frog</name>
    <dbReference type="NCBI Taxonomy" id="8355"/>
    <lineage>
        <taxon>Eukaryota</taxon>
        <taxon>Metazoa</taxon>
        <taxon>Chordata</taxon>
        <taxon>Craniata</taxon>
        <taxon>Vertebrata</taxon>
        <taxon>Euteleostomi</taxon>
        <taxon>Amphibia</taxon>
        <taxon>Batrachia</taxon>
        <taxon>Anura</taxon>
        <taxon>Pipoidea</taxon>
        <taxon>Pipidae</taxon>
        <taxon>Xenopodinae</taxon>
        <taxon>Xenopus</taxon>
        <taxon>Xenopus</taxon>
    </lineage>
</organism>
<feature type="region of interest" description="Disordered" evidence="7">
    <location>
        <begin position="1179"/>
        <end position="1210"/>
    </location>
</feature>
<evidence type="ECO:0000256" key="3">
    <source>
        <dbReference type="ARBA" id="ARBA00022692"/>
    </source>
</evidence>
<evidence type="ECO:0000256" key="9">
    <source>
        <dbReference type="SAM" id="SignalP"/>
    </source>
</evidence>
<keyword evidence="11" id="KW-1185">Reference proteome</keyword>
<dbReference type="PANTHER" id="PTHR47400:SF1">
    <property type="entry name" value="PROLINE-RICH TRANSMEMBRANE PROTEIN 3"/>
    <property type="match status" value="1"/>
</dbReference>
<feature type="region of interest" description="Disordered" evidence="7">
    <location>
        <begin position="175"/>
        <end position="199"/>
    </location>
</feature>
<accession>A0A8J1MZA4</accession>
<keyword evidence="5 8" id="KW-1133">Transmembrane helix</keyword>
<keyword evidence="6 8" id="KW-0472">Membrane</keyword>
<feature type="transmembrane region" description="Helical" evidence="8">
    <location>
        <begin position="675"/>
        <end position="696"/>
    </location>
</feature>
<evidence type="ECO:0000313" key="11">
    <source>
        <dbReference type="Proteomes" id="UP000186698"/>
    </source>
</evidence>
<evidence type="ECO:0000313" key="12">
    <source>
        <dbReference type="RefSeq" id="XP_018114612.1"/>
    </source>
</evidence>
<dbReference type="RefSeq" id="XP_041446802.1">
    <property type="nucleotide sequence ID" value="XM_041590868.1"/>
</dbReference>